<evidence type="ECO:0000313" key="2">
    <source>
        <dbReference type="Proteomes" id="UP000240978"/>
    </source>
</evidence>
<protein>
    <submittedName>
        <fullName evidence="1">Uncharacterized protein</fullName>
    </submittedName>
</protein>
<accession>A0A2P8FT97</accession>
<organism evidence="1 2">
    <name type="scientific">Chitinophaga ginsengisoli</name>
    <dbReference type="NCBI Taxonomy" id="363837"/>
    <lineage>
        <taxon>Bacteria</taxon>
        <taxon>Pseudomonadati</taxon>
        <taxon>Bacteroidota</taxon>
        <taxon>Chitinophagia</taxon>
        <taxon>Chitinophagales</taxon>
        <taxon>Chitinophagaceae</taxon>
        <taxon>Chitinophaga</taxon>
    </lineage>
</organism>
<dbReference type="EMBL" id="PYGK01000014">
    <property type="protein sequence ID" value="PSL24939.1"/>
    <property type="molecule type" value="Genomic_DNA"/>
</dbReference>
<keyword evidence="2" id="KW-1185">Reference proteome</keyword>
<reference evidence="1 2" key="1">
    <citation type="submission" date="2018-03" db="EMBL/GenBank/DDBJ databases">
        <title>Genomic Encyclopedia of Archaeal and Bacterial Type Strains, Phase II (KMG-II): from individual species to whole genera.</title>
        <authorList>
            <person name="Goeker M."/>
        </authorList>
    </citation>
    <scope>NUCLEOTIDE SEQUENCE [LARGE SCALE GENOMIC DNA]</scope>
    <source>
        <strain evidence="1 2">DSM 18107</strain>
    </source>
</reference>
<name>A0A2P8FT97_9BACT</name>
<comment type="caution">
    <text evidence="1">The sequence shown here is derived from an EMBL/GenBank/DDBJ whole genome shotgun (WGS) entry which is preliminary data.</text>
</comment>
<sequence length="83" mass="9542">MPDYDVRIVIPGIAPGGLIYCPGVITPRYKQWAPYGVHRHFVCLPQDYHSALQTMDSYSVHRCFVSRFQKVFSRISGIKKGER</sequence>
<gene>
    <name evidence="1" type="ORF">CLV42_11488</name>
</gene>
<dbReference type="AlphaFoldDB" id="A0A2P8FT97"/>
<dbReference type="Proteomes" id="UP000240978">
    <property type="component" value="Unassembled WGS sequence"/>
</dbReference>
<evidence type="ECO:0000313" key="1">
    <source>
        <dbReference type="EMBL" id="PSL24939.1"/>
    </source>
</evidence>
<proteinExistence type="predicted"/>